<dbReference type="PRINTS" id="PR00080">
    <property type="entry name" value="SDRFAMILY"/>
</dbReference>
<dbReference type="Proteomes" id="UP000243498">
    <property type="component" value="Unassembled WGS sequence"/>
</dbReference>
<evidence type="ECO:0000256" key="6">
    <source>
        <dbReference type="RuleBase" id="RU000363"/>
    </source>
</evidence>
<dbReference type="EMBL" id="AZHC01000069">
    <property type="protein sequence ID" value="OAA33985.1"/>
    <property type="molecule type" value="Genomic_DNA"/>
</dbReference>
<keyword evidence="4" id="KW-0560">Oxidoreductase</keyword>
<comment type="similarity">
    <text evidence="1 6">Belongs to the short-chain dehydrogenases/reductases (SDR) family.</text>
</comment>
<name>A0A166RU69_METRR</name>
<organism evidence="7 8">
    <name type="scientific">Metarhizium rileyi (strain RCEF 4871)</name>
    <name type="common">Nomuraea rileyi</name>
    <dbReference type="NCBI Taxonomy" id="1649241"/>
    <lineage>
        <taxon>Eukaryota</taxon>
        <taxon>Fungi</taxon>
        <taxon>Dikarya</taxon>
        <taxon>Ascomycota</taxon>
        <taxon>Pezizomycotina</taxon>
        <taxon>Sordariomycetes</taxon>
        <taxon>Hypocreomycetidae</taxon>
        <taxon>Hypocreales</taxon>
        <taxon>Clavicipitaceae</taxon>
        <taxon>Metarhizium</taxon>
    </lineage>
</organism>
<evidence type="ECO:0000313" key="8">
    <source>
        <dbReference type="Proteomes" id="UP000243498"/>
    </source>
</evidence>
<evidence type="ECO:0000256" key="3">
    <source>
        <dbReference type="ARBA" id="ARBA00022857"/>
    </source>
</evidence>
<dbReference type="PROSITE" id="PS00061">
    <property type="entry name" value="ADH_SHORT"/>
    <property type="match status" value="1"/>
</dbReference>
<dbReference type="GO" id="GO:0016616">
    <property type="term" value="F:oxidoreductase activity, acting on the CH-OH group of donors, NAD or NADP as acceptor"/>
    <property type="evidence" value="ECO:0007669"/>
    <property type="project" value="TreeGrafter"/>
</dbReference>
<comment type="function">
    <text evidence="5">Hydroxynaphthalene reductase-like protein; part of the Pks2 gene cluster that mediates the formation of infectious structures (appressoria), enabling these fungi to kill insects faster. The product of the Pks2 gene cluster is different from the one of Pks1 and has still not been identified.</text>
</comment>
<dbReference type="InterPro" id="IPR002347">
    <property type="entry name" value="SDR_fam"/>
</dbReference>
<dbReference type="Gene3D" id="3.40.50.720">
    <property type="entry name" value="NAD(P)-binding Rossmann-like Domain"/>
    <property type="match status" value="1"/>
</dbReference>
<dbReference type="GO" id="GO:0005737">
    <property type="term" value="C:cytoplasm"/>
    <property type="evidence" value="ECO:0007669"/>
    <property type="project" value="TreeGrafter"/>
</dbReference>
<dbReference type="SUPFAM" id="SSF51735">
    <property type="entry name" value="NAD(P)-binding Rossmann-fold domains"/>
    <property type="match status" value="1"/>
</dbReference>
<reference evidence="7 8" key="1">
    <citation type="journal article" date="2016" name="Genome Biol. Evol.">
        <title>Divergent and convergent evolution of fungal pathogenicity.</title>
        <authorList>
            <person name="Shang Y."/>
            <person name="Xiao G."/>
            <person name="Zheng P."/>
            <person name="Cen K."/>
            <person name="Zhan S."/>
            <person name="Wang C."/>
        </authorList>
    </citation>
    <scope>NUCLEOTIDE SEQUENCE [LARGE SCALE GENOMIC DNA]</scope>
    <source>
        <strain evidence="7 8">RCEF 4871</strain>
    </source>
</reference>
<comment type="caution">
    <text evidence="7">The sequence shown here is derived from an EMBL/GenBank/DDBJ whole genome shotgun (WGS) entry which is preliminary data.</text>
</comment>
<dbReference type="OMA" id="WHPPGSA"/>
<dbReference type="OrthoDB" id="37659at2759"/>
<dbReference type="PANTHER" id="PTHR44229">
    <property type="entry name" value="15-HYDROXYPROSTAGLANDIN DEHYDROGENASE [NAD(+)]"/>
    <property type="match status" value="1"/>
</dbReference>
<dbReference type="AlphaFoldDB" id="A0A166RU69"/>
<evidence type="ECO:0000256" key="4">
    <source>
        <dbReference type="ARBA" id="ARBA00023002"/>
    </source>
</evidence>
<dbReference type="InterPro" id="IPR036291">
    <property type="entry name" value="NAD(P)-bd_dom_sf"/>
</dbReference>
<dbReference type="InterPro" id="IPR020904">
    <property type="entry name" value="Sc_DH/Rdtase_CS"/>
</dbReference>
<keyword evidence="8" id="KW-1185">Reference proteome</keyword>
<dbReference type="PRINTS" id="PR00081">
    <property type="entry name" value="GDHRDH"/>
</dbReference>
<proteinExistence type="inferred from homology"/>
<accession>A0A166RU69</accession>
<keyword evidence="3" id="KW-0521">NADP</keyword>
<protein>
    <recommendedName>
        <fullName evidence="2">Hydroxynaphthalene reductase-like protein Arp2</fullName>
    </recommendedName>
</protein>
<sequence>MASTPPATSFTITGKTAIVTGAGSGISYSFAKLLLSRGCNVVIADLGLRPEAEELVSKHANMTDSPRAVFTKTDVTSWPDLKHMFEVAVAEFGSFDIVCPGAGVYEPHWSNFWHPPGSPQSRDGVDAGHYALLDINLTHPIRMTQLALQHWIHRRKTGGHPASTALPAVDSPKRVVLVSSVAAQTPVFQSPLYCASKFAVSGFTRCLASLEPKLGIRVTAVAPGIVKTPLWTEHPEKMRNLDPEKDGWVTPDQVAQVMLDSMQEETIAGGSVLEVDRHKSREVKVFNDPGPDFSPGGGIAASNWDEGDKMVWSWLGDDTIWAVHD</sequence>
<evidence type="ECO:0000256" key="2">
    <source>
        <dbReference type="ARBA" id="ARBA00015194"/>
    </source>
</evidence>
<evidence type="ECO:0000313" key="7">
    <source>
        <dbReference type="EMBL" id="OAA33985.1"/>
    </source>
</evidence>
<dbReference type="PANTHER" id="PTHR44229:SF4">
    <property type="entry name" value="15-HYDROXYPROSTAGLANDIN DEHYDROGENASE [NAD(+)]"/>
    <property type="match status" value="1"/>
</dbReference>
<evidence type="ECO:0000256" key="5">
    <source>
        <dbReference type="ARBA" id="ARBA00046017"/>
    </source>
</evidence>
<dbReference type="STRING" id="1081105.A0A166RU69"/>
<dbReference type="FunFam" id="3.40.50.720:FF:000643">
    <property type="entry name" value="Short chain dehydrogenase/reductase family oxidoreductase, putative"/>
    <property type="match status" value="1"/>
</dbReference>
<evidence type="ECO:0000256" key="1">
    <source>
        <dbReference type="ARBA" id="ARBA00006484"/>
    </source>
</evidence>
<dbReference type="Pfam" id="PF00106">
    <property type="entry name" value="adh_short"/>
    <property type="match status" value="1"/>
</dbReference>
<gene>
    <name evidence="7" type="ORF">NOR_08725</name>
</gene>